<evidence type="ECO:0000256" key="10">
    <source>
        <dbReference type="ARBA" id="ARBA00030253"/>
    </source>
</evidence>
<dbReference type="EC" id="2.5.1.141" evidence="3 14"/>
<evidence type="ECO:0000256" key="4">
    <source>
        <dbReference type="ARBA" id="ARBA00022475"/>
    </source>
</evidence>
<dbReference type="PROSITE" id="PS00943">
    <property type="entry name" value="UBIA"/>
    <property type="match status" value="1"/>
</dbReference>
<evidence type="ECO:0000256" key="14">
    <source>
        <dbReference type="HAMAP-Rule" id="MF_00154"/>
    </source>
</evidence>
<dbReference type="AlphaFoldDB" id="A0A5B8CEC9"/>
<evidence type="ECO:0000256" key="6">
    <source>
        <dbReference type="ARBA" id="ARBA00022692"/>
    </source>
</evidence>
<dbReference type="UniPathway" id="UPA00834">
    <property type="reaction ID" value="UER00712"/>
</dbReference>
<keyword evidence="7 14" id="KW-1133">Transmembrane helix</keyword>
<organism evidence="16 17">
    <name type="scientific">Georgenia yuyongxinii</name>
    <dbReference type="NCBI Taxonomy" id="2589797"/>
    <lineage>
        <taxon>Bacteria</taxon>
        <taxon>Bacillati</taxon>
        <taxon>Actinomycetota</taxon>
        <taxon>Actinomycetes</taxon>
        <taxon>Micrococcales</taxon>
        <taxon>Bogoriellaceae</taxon>
        <taxon>Georgenia</taxon>
    </lineage>
</organism>
<evidence type="ECO:0000313" key="17">
    <source>
        <dbReference type="Proteomes" id="UP000314616"/>
    </source>
</evidence>
<dbReference type="OrthoDB" id="9814417at2"/>
<dbReference type="GO" id="GO:0005886">
    <property type="term" value="C:plasma membrane"/>
    <property type="evidence" value="ECO:0007669"/>
    <property type="project" value="UniProtKB-SubCell"/>
</dbReference>
<dbReference type="CDD" id="cd13957">
    <property type="entry name" value="PT_UbiA_Cox10"/>
    <property type="match status" value="1"/>
</dbReference>
<dbReference type="HAMAP" id="MF_00154">
    <property type="entry name" value="CyoE_CtaB"/>
    <property type="match status" value="1"/>
</dbReference>
<feature type="transmembrane region" description="Helical" evidence="14">
    <location>
        <begin position="229"/>
        <end position="248"/>
    </location>
</feature>
<feature type="region of interest" description="Disordered" evidence="15">
    <location>
        <begin position="1"/>
        <end position="35"/>
    </location>
</feature>
<dbReference type="GO" id="GO:0048034">
    <property type="term" value="P:heme O biosynthetic process"/>
    <property type="evidence" value="ECO:0007669"/>
    <property type="project" value="UniProtKB-UniRule"/>
</dbReference>
<feature type="region of interest" description="Disordered" evidence="15">
    <location>
        <begin position="47"/>
        <end position="91"/>
    </location>
</feature>
<accession>A0A5B8CEC9</accession>
<feature type="transmembrane region" description="Helical" evidence="14">
    <location>
        <begin position="254"/>
        <end position="274"/>
    </location>
</feature>
<protein>
    <recommendedName>
        <fullName evidence="11 14">Protoheme IX farnesyltransferase</fullName>
        <ecNumber evidence="3 14">2.5.1.141</ecNumber>
    </recommendedName>
    <alternativeName>
        <fullName evidence="12 14">Heme B farnesyltransferase</fullName>
    </alternativeName>
    <alternativeName>
        <fullName evidence="10 14">Heme O synthase</fullName>
    </alternativeName>
</protein>
<keyword evidence="5 14" id="KW-0808">Transferase</keyword>
<evidence type="ECO:0000256" key="3">
    <source>
        <dbReference type="ARBA" id="ARBA00012292"/>
    </source>
</evidence>
<comment type="function">
    <text evidence="14">Converts heme B (protoheme IX) to heme O by substitution of the vinyl group on carbon 2 of heme B porphyrin ring with a hydroxyethyl farnesyl side group.</text>
</comment>
<dbReference type="InterPro" id="IPR006369">
    <property type="entry name" value="Protohaem_IX_farnesylTrfase"/>
</dbReference>
<dbReference type="KEGG" id="gyu:FE374_07765"/>
<dbReference type="NCBIfam" id="NF003349">
    <property type="entry name" value="PRK04375.1-2"/>
    <property type="match status" value="1"/>
</dbReference>
<evidence type="ECO:0000256" key="1">
    <source>
        <dbReference type="ARBA" id="ARBA00004651"/>
    </source>
</evidence>
<feature type="compositionally biased region" description="Basic and acidic residues" evidence="15">
    <location>
        <begin position="18"/>
        <end position="28"/>
    </location>
</feature>
<dbReference type="GO" id="GO:0008495">
    <property type="term" value="F:protoheme IX farnesyltransferase activity"/>
    <property type="evidence" value="ECO:0007669"/>
    <property type="project" value="UniProtKB-UniRule"/>
</dbReference>
<comment type="subcellular location">
    <subcellularLocation>
        <location evidence="1 14">Cell membrane</location>
        <topology evidence="1 14">Multi-pass membrane protein</topology>
    </subcellularLocation>
</comment>
<feature type="transmembrane region" description="Helical" evidence="14">
    <location>
        <begin position="327"/>
        <end position="346"/>
    </location>
</feature>
<evidence type="ECO:0000256" key="15">
    <source>
        <dbReference type="SAM" id="MobiDB-lite"/>
    </source>
</evidence>
<evidence type="ECO:0000256" key="2">
    <source>
        <dbReference type="ARBA" id="ARBA00004919"/>
    </source>
</evidence>
<dbReference type="InterPro" id="IPR044878">
    <property type="entry name" value="UbiA_sf"/>
</dbReference>
<dbReference type="PANTHER" id="PTHR43448:SF7">
    <property type="entry name" value="4-HYDROXYBENZOATE SOLANESYLTRANSFERASE"/>
    <property type="match status" value="1"/>
</dbReference>
<evidence type="ECO:0000256" key="12">
    <source>
        <dbReference type="ARBA" id="ARBA00042475"/>
    </source>
</evidence>
<keyword evidence="6 14" id="KW-0812">Transmembrane</keyword>
<dbReference type="PANTHER" id="PTHR43448">
    <property type="entry name" value="PROTOHEME IX FARNESYLTRANSFERASE, MITOCHONDRIAL"/>
    <property type="match status" value="1"/>
</dbReference>
<evidence type="ECO:0000256" key="8">
    <source>
        <dbReference type="ARBA" id="ARBA00023133"/>
    </source>
</evidence>
<dbReference type="EMBL" id="CP040915">
    <property type="protein sequence ID" value="QDC26586.1"/>
    <property type="molecule type" value="Genomic_DNA"/>
</dbReference>
<proteinExistence type="inferred from homology"/>
<keyword evidence="8 14" id="KW-0350">Heme biosynthesis</keyword>
<evidence type="ECO:0000256" key="13">
    <source>
        <dbReference type="ARBA" id="ARBA00047690"/>
    </source>
</evidence>
<evidence type="ECO:0000256" key="5">
    <source>
        <dbReference type="ARBA" id="ARBA00022679"/>
    </source>
</evidence>
<keyword evidence="4 14" id="KW-1003">Cell membrane</keyword>
<feature type="transmembrane region" description="Helical" evidence="14">
    <location>
        <begin position="202"/>
        <end position="222"/>
    </location>
</feature>
<name>A0A5B8CEC9_9MICO</name>
<dbReference type="FunFam" id="1.10.357.140:FF:000001">
    <property type="entry name" value="Protoheme IX farnesyltransferase"/>
    <property type="match status" value="1"/>
</dbReference>
<reference evidence="16 17" key="1">
    <citation type="submission" date="2019-05" db="EMBL/GenBank/DDBJ databases">
        <title>Georgenia *** sp. nov., and Georgenia *** sp. nov., isolated from the intestinal contents of plateau pika (Ochotona curzoniae) in the Qinghai-Tibet plateau of China.</title>
        <authorList>
            <person name="Tian Z."/>
        </authorList>
    </citation>
    <scope>NUCLEOTIDE SEQUENCE [LARGE SCALE GENOMIC DNA]</scope>
    <source>
        <strain evidence="16 17">Z443</strain>
    </source>
</reference>
<evidence type="ECO:0000256" key="7">
    <source>
        <dbReference type="ARBA" id="ARBA00022989"/>
    </source>
</evidence>
<comment type="miscellaneous">
    <text evidence="14">Carbon 2 of the heme B porphyrin ring is defined according to the Fischer nomenclature.</text>
</comment>
<dbReference type="Pfam" id="PF01040">
    <property type="entry name" value="UbiA"/>
    <property type="match status" value="1"/>
</dbReference>
<gene>
    <name evidence="14" type="primary">ctaB</name>
    <name evidence="16" type="ORF">FE374_07765</name>
</gene>
<dbReference type="Proteomes" id="UP000314616">
    <property type="component" value="Chromosome"/>
</dbReference>
<feature type="compositionally biased region" description="Basic and acidic residues" evidence="15">
    <location>
        <begin position="52"/>
        <end position="65"/>
    </location>
</feature>
<keyword evidence="9 14" id="KW-0472">Membrane</keyword>
<comment type="similarity">
    <text evidence="14">Belongs to the UbiA prenyltransferase family. Protoheme IX farnesyltransferase subfamily.</text>
</comment>
<dbReference type="InterPro" id="IPR030470">
    <property type="entry name" value="UbiA_prenylTrfase_CS"/>
</dbReference>
<feature type="transmembrane region" description="Helical" evidence="14">
    <location>
        <begin position="175"/>
        <end position="196"/>
    </location>
</feature>
<feature type="transmembrane region" description="Helical" evidence="14">
    <location>
        <begin position="108"/>
        <end position="124"/>
    </location>
</feature>
<feature type="transmembrane region" description="Helical" evidence="14">
    <location>
        <begin position="130"/>
        <end position="154"/>
    </location>
</feature>
<dbReference type="Gene3D" id="1.10.357.140">
    <property type="entry name" value="UbiA prenyltransferase"/>
    <property type="match status" value="1"/>
</dbReference>
<evidence type="ECO:0000256" key="11">
    <source>
        <dbReference type="ARBA" id="ARBA00040810"/>
    </source>
</evidence>
<dbReference type="NCBIfam" id="TIGR01473">
    <property type="entry name" value="cyoE_ctaB"/>
    <property type="match status" value="1"/>
</dbReference>
<feature type="transmembrane region" description="Helical" evidence="14">
    <location>
        <begin position="358"/>
        <end position="379"/>
    </location>
</feature>
<feature type="transmembrane region" description="Helical" evidence="14">
    <location>
        <begin position="303"/>
        <end position="321"/>
    </location>
</feature>
<comment type="pathway">
    <text evidence="2 14">Porphyrin-containing compound metabolism; heme O biosynthesis; heme O from protoheme: step 1/1.</text>
</comment>
<feature type="compositionally biased region" description="Low complexity" evidence="15">
    <location>
        <begin position="72"/>
        <end position="81"/>
    </location>
</feature>
<comment type="catalytic activity">
    <reaction evidence="13 14">
        <text>heme b + (2E,6E)-farnesyl diphosphate + H2O = Fe(II)-heme o + diphosphate</text>
        <dbReference type="Rhea" id="RHEA:28070"/>
        <dbReference type="ChEBI" id="CHEBI:15377"/>
        <dbReference type="ChEBI" id="CHEBI:33019"/>
        <dbReference type="ChEBI" id="CHEBI:60344"/>
        <dbReference type="ChEBI" id="CHEBI:60530"/>
        <dbReference type="ChEBI" id="CHEBI:175763"/>
        <dbReference type="EC" id="2.5.1.141"/>
    </reaction>
</comment>
<evidence type="ECO:0000256" key="9">
    <source>
        <dbReference type="ARBA" id="ARBA00023136"/>
    </source>
</evidence>
<evidence type="ECO:0000313" key="16">
    <source>
        <dbReference type="EMBL" id="QDC26586.1"/>
    </source>
</evidence>
<dbReference type="InterPro" id="IPR000537">
    <property type="entry name" value="UbiA_prenyltransferase"/>
</dbReference>
<sequence length="385" mass="41787">MGRLVRKAAATRPRGHVRWNDRGRKDIPPIRVSEASSGRWGAGIRVHSAHPAAERPVDRTGDGGTRDGGPTGAAETTTAGPLHPQATVSGRPARSKLRAYVALTKPRIIELLLITTVPTMIVAADGWPGWWLTLVTLVGGAFAAGSANAFNMYLDRDIDRLMNRTKQRPLVTGELTPRQAVVFATALGAVSIGWFALLVNAVSAWLTLAAILLYVVFYTIILKRRTSQNIVWGGAAGCMPVLIGWSAVTGSLDWAALVLFLIIFFWTPPHYWPLSMKFKKDYARAGVPMLPVVADDVRVARQILLYAAAMIACTFVLAPVASLGWVYVAAAVVAAAWFLSACVRLYRRALHPERGKLAAMKVFHVSITYLTIVFVAVAVDPLLPY</sequence>